<dbReference type="KEGG" id="oaa:100091965"/>
<dbReference type="PANTHER" id="PTHR14647">
    <property type="entry name" value="GALACTOSE-3-O-SULFOTRANSFERASE"/>
    <property type="match status" value="1"/>
</dbReference>
<keyword evidence="13" id="KW-1185">Reference proteome</keyword>
<reference evidence="12" key="2">
    <citation type="submission" date="2025-08" db="UniProtKB">
        <authorList>
            <consortium name="Ensembl"/>
        </authorList>
    </citation>
    <scope>IDENTIFICATION</scope>
    <source>
        <strain evidence="12">Glennie</strain>
    </source>
</reference>
<evidence type="ECO:0000256" key="1">
    <source>
        <dbReference type="ARBA" id="ARBA00004323"/>
    </source>
</evidence>
<dbReference type="InParanoid" id="A0A6I8NTF3"/>
<dbReference type="Gene3D" id="3.40.50.300">
    <property type="entry name" value="P-loop containing nucleotide triphosphate hydrolases"/>
    <property type="match status" value="2"/>
</dbReference>
<evidence type="ECO:0000313" key="13">
    <source>
        <dbReference type="Proteomes" id="UP000002279"/>
    </source>
</evidence>
<accession>A0A6I8NTF3</accession>
<evidence type="ECO:0000256" key="2">
    <source>
        <dbReference type="ARBA" id="ARBA00008124"/>
    </source>
</evidence>
<protein>
    <submittedName>
        <fullName evidence="12">Galactose-3-O-sulfotransferase 4</fullName>
    </submittedName>
</protein>
<dbReference type="PANTHER" id="PTHR14647:SF57">
    <property type="entry name" value="GALACTOSE-3-O-SULFOTRANSFERASE 4"/>
    <property type="match status" value="1"/>
</dbReference>
<gene>
    <name evidence="12" type="primary">GAL3ST4</name>
</gene>
<evidence type="ECO:0000256" key="6">
    <source>
        <dbReference type="ARBA" id="ARBA00022989"/>
    </source>
</evidence>
<dbReference type="Proteomes" id="UP000002279">
    <property type="component" value="Chromosome X5"/>
</dbReference>
<evidence type="ECO:0000256" key="10">
    <source>
        <dbReference type="SAM" id="MobiDB-lite"/>
    </source>
</evidence>
<proteinExistence type="inferred from homology"/>
<comment type="similarity">
    <text evidence="2">Belongs to the galactose-3-O-sulfotransferase family.</text>
</comment>
<keyword evidence="9" id="KW-0325">Glycoprotein</keyword>
<evidence type="ECO:0000256" key="9">
    <source>
        <dbReference type="ARBA" id="ARBA00023180"/>
    </source>
</evidence>
<dbReference type="AlphaFoldDB" id="A0A6I8NTF3"/>
<organism evidence="12 13">
    <name type="scientific">Ornithorhynchus anatinus</name>
    <name type="common">Duckbill platypus</name>
    <dbReference type="NCBI Taxonomy" id="9258"/>
    <lineage>
        <taxon>Eukaryota</taxon>
        <taxon>Metazoa</taxon>
        <taxon>Chordata</taxon>
        <taxon>Craniata</taxon>
        <taxon>Vertebrata</taxon>
        <taxon>Euteleostomi</taxon>
        <taxon>Mammalia</taxon>
        <taxon>Monotremata</taxon>
        <taxon>Ornithorhynchidae</taxon>
        <taxon>Ornithorhynchus</taxon>
    </lineage>
</organism>
<keyword evidence="7" id="KW-0333">Golgi apparatus</keyword>
<dbReference type="SUPFAM" id="SSF52540">
    <property type="entry name" value="P-loop containing nucleoside triphosphate hydrolases"/>
    <property type="match status" value="1"/>
</dbReference>
<keyword evidence="3" id="KW-0808">Transferase</keyword>
<evidence type="ECO:0000256" key="7">
    <source>
        <dbReference type="ARBA" id="ARBA00023034"/>
    </source>
</evidence>
<dbReference type="GO" id="GO:0009247">
    <property type="term" value="P:glycolipid biosynthetic process"/>
    <property type="evidence" value="ECO:0007669"/>
    <property type="project" value="InterPro"/>
</dbReference>
<dbReference type="OrthoDB" id="514299at2759"/>
<dbReference type="Ensembl" id="ENSOANT00000073561.1">
    <property type="protein sequence ID" value="ENSOANP00000043833.1"/>
    <property type="gene ID" value="ENSOANG00000040514.1"/>
</dbReference>
<dbReference type="GeneTree" id="ENSGT00950000182923"/>
<dbReference type="Bgee" id="ENSOANG00000040514">
    <property type="expression patterns" value="Expressed in heart and 8 other cell types or tissues"/>
</dbReference>
<keyword evidence="8 11" id="KW-0472">Membrane</keyword>
<evidence type="ECO:0000313" key="12">
    <source>
        <dbReference type="Ensembl" id="ENSOANP00000043833.1"/>
    </source>
</evidence>
<dbReference type="OMA" id="RTMRLWG"/>
<sequence length="479" mass="51958">MRPWPGWGLRGLWTAVGVCTTVGFVLQIWGGPFHRRSSSPRGGPPGPWGAPGPQCSPRDHLVFLKTHKTGSSSVLSLLHRYGDRRNLTFALPARYQFGYPRPFQASRVKGYDPQARPPQRYHILCHHMRFNLPEVLRLMPADSFFFSIVRDPASLAASAFSYYRSVSSAFRAAPSLQAFLAAPRRFYRPGGRGDHYARNLLWFDFGLPLPGPEAPAEPRRAARPPGPPRDAGASRPSPGPSPDGPGPRPPAAPSAGARPTGRPGPDPDPVVGGDGPPPSSPSSLPARFVRRALEWVDATFDLVLVAEHFDESLVLLAAALCWELEDVVGFVHNARATGGGRGHGVGERHPLTAVRARAWNDLDWALYLHANRSLWARAERFGLGRLASGVAELRARRAALAGRCLLGGGAVEPGRIADRGLRPFQFGTAGILGYAVRGGLAPRDREACLQLARPELQYKDWLDAKQFGRRTAEGGGGVR</sequence>
<dbReference type="RefSeq" id="XP_039766887.1">
    <property type="nucleotide sequence ID" value="XM_039910953.1"/>
</dbReference>
<reference evidence="12" key="3">
    <citation type="submission" date="2025-09" db="UniProtKB">
        <authorList>
            <consortium name="Ensembl"/>
        </authorList>
    </citation>
    <scope>IDENTIFICATION</scope>
    <source>
        <strain evidence="12">Glennie</strain>
    </source>
</reference>
<dbReference type="GeneID" id="100091965"/>
<reference evidence="12 13" key="1">
    <citation type="journal article" date="2008" name="Nature">
        <title>Genome analysis of the platypus reveals unique signatures of evolution.</title>
        <authorList>
            <person name="Warren W.C."/>
            <person name="Hillier L.W."/>
            <person name="Marshall Graves J.A."/>
            <person name="Birney E."/>
            <person name="Ponting C.P."/>
            <person name="Grutzner F."/>
            <person name="Belov K."/>
            <person name="Miller W."/>
            <person name="Clarke L."/>
            <person name="Chinwalla A.T."/>
            <person name="Yang S.P."/>
            <person name="Heger A."/>
            <person name="Locke D.P."/>
            <person name="Miethke P."/>
            <person name="Waters P.D."/>
            <person name="Veyrunes F."/>
            <person name="Fulton L."/>
            <person name="Fulton B."/>
            <person name="Graves T."/>
            <person name="Wallis J."/>
            <person name="Puente X.S."/>
            <person name="Lopez-Otin C."/>
            <person name="Ordonez G.R."/>
            <person name="Eichler E.E."/>
            <person name="Chen L."/>
            <person name="Cheng Z."/>
            <person name="Deakin J.E."/>
            <person name="Alsop A."/>
            <person name="Thompson K."/>
            <person name="Kirby P."/>
            <person name="Papenfuss A.T."/>
            <person name="Wakefield M.J."/>
            <person name="Olender T."/>
            <person name="Lancet D."/>
            <person name="Huttley G.A."/>
            <person name="Smit A.F."/>
            <person name="Pask A."/>
            <person name="Temple-Smith P."/>
            <person name="Batzer M.A."/>
            <person name="Walker J.A."/>
            <person name="Konkel M.K."/>
            <person name="Harris R.S."/>
            <person name="Whittington C.M."/>
            <person name="Wong E.S."/>
            <person name="Gemmell N.J."/>
            <person name="Buschiazzo E."/>
            <person name="Vargas Jentzsch I.M."/>
            <person name="Merkel A."/>
            <person name="Schmitz J."/>
            <person name="Zemann A."/>
            <person name="Churakov G."/>
            <person name="Kriegs J.O."/>
            <person name="Brosius J."/>
            <person name="Murchison E.P."/>
            <person name="Sachidanandam R."/>
            <person name="Smith C."/>
            <person name="Hannon G.J."/>
            <person name="Tsend-Ayush E."/>
            <person name="McMillan D."/>
            <person name="Attenborough R."/>
            <person name="Rens W."/>
            <person name="Ferguson-Smith M."/>
            <person name="Lefevre C.M."/>
            <person name="Sharp J.A."/>
            <person name="Nicholas K.R."/>
            <person name="Ray D.A."/>
            <person name="Kube M."/>
            <person name="Reinhardt R."/>
            <person name="Pringle T.H."/>
            <person name="Taylor J."/>
            <person name="Jones R.C."/>
            <person name="Nixon B."/>
            <person name="Dacheux J.L."/>
            <person name="Niwa H."/>
            <person name="Sekita Y."/>
            <person name="Huang X."/>
            <person name="Stark A."/>
            <person name="Kheradpour P."/>
            <person name="Kellis M."/>
            <person name="Flicek P."/>
            <person name="Chen Y."/>
            <person name="Webber C."/>
            <person name="Hardison R."/>
            <person name="Nelson J."/>
            <person name="Hallsworth-Pepin K."/>
            <person name="Delehaunty K."/>
            <person name="Markovic C."/>
            <person name="Minx P."/>
            <person name="Feng Y."/>
            <person name="Kremitzki C."/>
            <person name="Mitreva M."/>
            <person name="Glasscock J."/>
            <person name="Wylie T."/>
            <person name="Wohldmann P."/>
            <person name="Thiru P."/>
            <person name="Nhan M.N."/>
            <person name="Pohl C.S."/>
            <person name="Smith S.M."/>
            <person name="Hou S."/>
            <person name="Nefedov M."/>
            <person name="de Jong P.J."/>
            <person name="Renfree M.B."/>
            <person name="Mardis E.R."/>
            <person name="Wilson R.K."/>
        </authorList>
    </citation>
    <scope>NUCLEOTIDE SEQUENCE [LARGE SCALE GENOMIC DNA]</scope>
    <source>
        <strain evidence="12 13">Glennie</strain>
    </source>
</reference>
<name>A0A6I8NTF3_ORNAN</name>
<evidence type="ECO:0000256" key="8">
    <source>
        <dbReference type="ARBA" id="ARBA00023136"/>
    </source>
</evidence>
<feature type="transmembrane region" description="Helical" evidence="11">
    <location>
        <begin position="12"/>
        <end position="31"/>
    </location>
</feature>
<dbReference type="InterPro" id="IPR009729">
    <property type="entry name" value="Gal-3-0_sulfotransfrase"/>
</dbReference>
<dbReference type="GO" id="GO:0009101">
    <property type="term" value="P:glycoprotein biosynthetic process"/>
    <property type="evidence" value="ECO:0007669"/>
    <property type="project" value="Ensembl"/>
</dbReference>
<dbReference type="Pfam" id="PF06990">
    <property type="entry name" value="Gal-3-0_sulfotr"/>
    <property type="match status" value="2"/>
</dbReference>
<dbReference type="GO" id="GO:0050694">
    <property type="term" value="F:galactose 3-O-sulfotransferase activity"/>
    <property type="evidence" value="ECO:0000318"/>
    <property type="project" value="GO_Central"/>
</dbReference>
<keyword evidence="6 11" id="KW-1133">Transmembrane helix</keyword>
<dbReference type="GO" id="GO:0000139">
    <property type="term" value="C:Golgi membrane"/>
    <property type="evidence" value="ECO:0007669"/>
    <property type="project" value="UniProtKB-SubCell"/>
</dbReference>
<evidence type="ECO:0000256" key="4">
    <source>
        <dbReference type="ARBA" id="ARBA00022692"/>
    </source>
</evidence>
<feature type="region of interest" description="Disordered" evidence="10">
    <location>
        <begin position="213"/>
        <end position="283"/>
    </location>
</feature>
<keyword evidence="5" id="KW-0735">Signal-anchor</keyword>
<comment type="subcellular location">
    <subcellularLocation>
        <location evidence="1">Golgi apparatus membrane</location>
        <topology evidence="1">Single-pass type II membrane protein</topology>
    </subcellularLocation>
</comment>
<dbReference type="FunCoup" id="A0A6I8NTF3">
    <property type="interactions" value="68"/>
</dbReference>
<feature type="compositionally biased region" description="Pro residues" evidence="10">
    <location>
        <begin position="237"/>
        <end position="252"/>
    </location>
</feature>
<dbReference type="GO" id="GO:0001733">
    <property type="term" value="F:galactosylceramide sulfotransferase activity"/>
    <property type="evidence" value="ECO:0007669"/>
    <property type="project" value="InterPro"/>
</dbReference>
<evidence type="ECO:0000256" key="3">
    <source>
        <dbReference type="ARBA" id="ARBA00022679"/>
    </source>
</evidence>
<dbReference type="InterPro" id="IPR027417">
    <property type="entry name" value="P-loop_NTPase"/>
</dbReference>
<keyword evidence="4 11" id="KW-0812">Transmembrane</keyword>
<evidence type="ECO:0000256" key="11">
    <source>
        <dbReference type="SAM" id="Phobius"/>
    </source>
</evidence>
<dbReference type="RefSeq" id="XP_028910882.1">
    <property type="nucleotide sequence ID" value="XM_029055049.2"/>
</dbReference>
<dbReference type="CTD" id="79690"/>
<evidence type="ECO:0000256" key="5">
    <source>
        <dbReference type="ARBA" id="ARBA00022968"/>
    </source>
</evidence>